<proteinExistence type="predicted"/>
<dbReference type="Proteomes" id="UP000663722">
    <property type="component" value="Chromosome"/>
</dbReference>
<dbReference type="RefSeq" id="WP_207681223.1">
    <property type="nucleotide sequence ID" value="NZ_CP061800.1"/>
</dbReference>
<dbReference type="KEGG" id="dmm:dnm_009790"/>
<sequence>MSDDWPPVKQDNGRNWSKAKLTILKLLWSGEWVEGAKVYEVTKHTCRSKKKRQQHEKARLLLYED</sequence>
<gene>
    <name evidence="1" type="ORF">dnm_009790</name>
</gene>
<evidence type="ECO:0000313" key="1">
    <source>
        <dbReference type="EMBL" id="QTA84975.1"/>
    </source>
</evidence>
<organism evidence="1 2">
    <name type="scientific">Desulfonema magnum</name>
    <dbReference type="NCBI Taxonomy" id="45655"/>
    <lineage>
        <taxon>Bacteria</taxon>
        <taxon>Pseudomonadati</taxon>
        <taxon>Thermodesulfobacteriota</taxon>
        <taxon>Desulfobacteria</taxon>
        <taxon>Desulfobacterales</taxon>
        <taxon>Desulfococcaceae</taxon>
        <taxon>Desulfonema</taxon>
    </lineage>
</organism>
<dbReference type="EMBL" id="CP061800">
    <property type="protein sequence ID" value="QTA84975.1"/>
    <property type="molecule type" value="Genomic_DNA"/>
</dbReference>
<accession>A0A975GKW1</accession>
<protein>
    <submittedName>
        <fullName evidence="1">Uncharacterized protein</fullName>
    </submittedName>
</protein>
<evidence type="ECO:0000313" key="2">
    <source>
        <dbReference type="Proteomes" id="UP000663722"/>
    </source>
</evidence>
<name>A0A975GKW1_9BACT</name>
<reference evidence="1" key="1">
    <citation type="journal article" date="2021" name="Microb. Physiol.">
        <title>Proteogenomic Insights into the Physiology of Marine, Sulfate-Reducing, Filamentous Desulfonema limicola and Desulfonema magnum.</title>
        <authorList>
            <person name="Schnaars V."/>
            <person name="Wohlbrand L."/>
            <person name="Scheve S."/>
            <person name="Hinrichs C."/>
            <person name="Reinhardt R."/>
            <person name="Rabus R."/>
        </authorList>
    </citation>
    <scope>NUCLEOTIDE SEQUENCE</scope>
    <source>
        <strain evidence="1">4be13</strain>
    </source>
</reference>
<keyword evidence="2" id="KW-1185">Reference proteome</keyword>
<dbReference type="AlphaFoldDB" id="A0A975GKW1"/>